<dbReference type="Pfam" id="PF12833">
    <property type="entry name" value="HTH_18"/>
    <property type="match status" value="1"/>
</dbReference>
<feature type="domain" description="HTH araC/xylS-type" evidence="4">
    <location>
        <begin position="127"/>
        <end position="225"/>
    </location>
</feature>
<proteinExistence type="predicted"/>
<evidence type="ECO:0000313" key="6">
    <source>
        <dbReference type="Proteomes" id="UP000240638"/>
    </source>
</evidence>
<dbReference type="SUPFAM" id="SSF46689">
    <property type="entry name" value="Homeodomain-like"/>
    <property type="match status" value="2"/>
</dbReference>
<dbReference type="SMART" id="SM00342">
    <property type="entry name" value="HTH_ARAC"/>
    <property type="match status" value="1"/>
</dbReference>
<dbReference type="PANTHER" id="PTHR43280:SF13">
    <property type="entry name" value="HTH-TYPE TRANSCRIPTIONAL ACTIVATOR RHAR"/>
    <property type="match status" value="1"/>
</dbReference>
<keyword evidence="3" id="KW-0804">Transcription</keyword>
<dbReference type="PROSITE" id="PS01124">
    <property type="entry name" value="HTH_ARAC_FAMILY_2"/>
    <property type="match status" value="1"/>
</dbReference>
<protein>
    <submittedName>
        <fullName evidence="5">AraC family transcriptional regulator</fullName>
    </submittedName>
</protein>
<dbReference type="InterPro" id="IPR018060">
    <property type="entry name" value="HTH_AraC"/>
</dbReference>
<dbReference type="AlphaFoldDB" id="A0A2T3XQK3"/>
<keyword evidence="1" id="KW-0805">Transcription regulation</keyword>
<organism evidence="5 6">
    <name type="scientific">Trinickia symbiotica</name>
    <dbReference type="NCBI Taxonomy" id="863227"/>
    <lineage>
        <taxon>Bacteria</taxon>
        <taxon>Pseudomonadati</taxon>
        <taxon>Pseudomonadota</taxon>
        <taxon>Betaproteobacteria</taxon>
        <taxon>Burkholderiales</taxon>
        <taxon>Burkholderiaceae</taxon>
        <taxon>Trinickia</taxon>
    </lineage>
</organism>
<dbReference type="Gene3D" id="1.10.10.60">
    <property type="entry name" value="Homeodomain-like"/>
    <property type="match status" value="1"/>
</dbReference>
<dbReference type="PRINTS" id="PR00032">
    <property type="entry name" value="HTHARAC"/>
</dbReference>
<evidence type="ECO:0000256" key="2">
    <source>
        <dbReference type="ARBA" id="ARBA00023125"/>
    </source>
</evidence>
<dbReference type="InterPro" id="IPR020449">
    <property type="entry name" value="Tscrpt_reg_AraC-type_HTH"/>
</dbReference>
<dbReference type="InterPro" id="IPR009057">
    <property type="entry name" value="Homeodomain-like_sf"/>
</dbReference>
<sequence length="238" mass="26582">MYGKQSGHVLVRGAAHAIAAHSIAVACGDAAICGTDAAKELHEINVGSVDFQRLYPDIADLLDTTIPLRFVPEPVRIVAASPGVVETLVLLADTAPQMLLRFVYAYCLALDRAYFSALARYAMAGDAALIEFIEANCLKQWSVERYAHEFGMPSRKFDMLFREKYGMSPKRWLLEKRLTRAREMLQSTSMRVLDIALECGFANHAHFTDSFRKRFHCNPTQFRMSETRKLGFAQGAAA</sequence>
<evidence type="ECO:0000313" key="5">
    <source>
        <dbReference type="EMBL" id="PTB18747.1"/>
    </source>
</evidence>
<accession>A0A2T3XQK3</accession>
<gene>
    <name evidence="5" type="ORF">C9I57_21540</name>
</gene>
<dbReference type="GO" id="GO:0003700">
    <property type="term" value="F:DNA-binding transcription factor activity"/>
    <property type="evidence" value="ECO:0007669"/>
    <property type="project" value="InterPro"/>
</dbReference>
<dbReference type="GO" id="GO:0043565">
    <property type="term" value="F:sequence-specific DNA binding"/>
    <property type="evidence" value="ECO:0007669"/>
    <property type="project" value="InterPro"/>
</dbReference>
<dbReference type="PANTHER" id="PTHR43280">
    <property type="entry name" value="ARAC-FAMILY TRANSCRIPTIONAL REGULATOR"/>
    <property type="match status" value="1"/>
</dbReference>
<dbReference type="PROSITE" id="PS51257">
    <property type="entry name" value="PROKAR_LIPOPROTEIN"/>
    <property type="match status" value="1"/>
</dbReference>
<evidence type="ECO:0000256" key="1">
    <source>
        <dbReference type="ARBA" id="ARBA00023015"/>
    </source>
</evidence>
<keyword evidence="2" id="KW-0238">DNA-binding</keyword>
<reference evidence="5 6" key="1">
    <citation type="submission" date="2018-03" db="EMBL/GenBank/DDBJ databases">
        <title>Whole genome analyses suggest that Burkholderia sensu lato contains two further novel genera in the rhizoxinica-symbiotica group Mycetohabitans gen. nov., and Trinickia gen. nov.: implications for the evolution of diazotrophy and nodulation in the Burkholderiaceae.</title>
        <authorList>
            <person name="Estrada De Los Santos P."/>
            <person name="Palmer M."/>
            <person name="Chavez-Ramirez B."/>
            <person name="Steenkamp E.T."/>
            <person name="Hirsch A.M."/>
            <person name="Manyaka P."/>
            <person name="Maluk M."/>
            <person name="Lafos M."/>
            <person name="Crook M."/>
            <person name="Gross E."/>
            <person name="Simon M.F."/>
            <person name="Bueno Dos Reis Junior F."/>
            <person name="Poole P.S."/>
            <person name="Venter S.N."/>
            <person name="James E.K."/>
        </authorList>
    </citation>
    <scope>NUCLEOTIDE SEQUENCE [LARGE SCALE GENOMIC DNA]</scope>
    <source>
        <strain evidence="5 6">JPY-366</strain>
    </source>
</reference>
<dbReference type="Proteomes" id="UP000240638">
    <property type="component" value="Unassembled WGS sequence"/>
</dbReference>
<name>A0A2T3XQK3_9BURK</name>
<comment type="caution">
    <text evidence="5">The sequence shown here is derived from an EMBL/GenBank/DDBJ whole genome shotgun (WGS) entry which is preliminary data.</text>
</comment>
<dbReference type="EMBL" id="PYUC01000011">
    <property type="protein sequence ID" value="PTB18747.1"/>
    <property type="molecule type" value="Genomic_DNA"/>
</dbReference>
<evidence type="ECO:0000256" key="3">
    <source>
        <dbReference type="ARBA" id="ARBA00023163"/>
    </source>
</evidence>
<evidence type="ECO:0000259" key="4">
    <source>
        <dbReference type="PROSITE" id="PS01124"/>
    </source>
</evidence>